<dbReference type="Pfam" id="PF01556">
    <property type="entry name" value="DnaJ_C"/>
    <property type="match status" value="1"/>
</dbReference>
<feature type="region of interest" description="Disordered" evidence="2">
    <location>
        <begin position="193"/>
        <end position="215"/>
    </location>
</feature>
<dbReference type="Pfam" id="PF00226">
    <property type="entry name" value="DnaJ"/>
    <property type="match status" value="1"/>
</dbReference>
<dbReference type="GO" id="GO:0005829">
    <property type="term" value="C:cytosol"/>
    <property type="evidence" value="ECO:0007669"/>
    <property type="project" value="TreeGrafter"/>
</dbReference>
<dbReference type="InterPro" id="IPR002939">
    <property type="entry name" value="DnaJ_C"/>
</dbReference>
<name>A0A7L4HM00_SCOUM</name>
<feature type="non-terminal residue" evidence="4">
    <location>
        <position position="359"/>
    </location>
</feature>
<dbReference type="Gene3D" id="2.60.260.20">
    <property type="entry name" value="Urease metallochaperone UreE, N-terminal domain"/>
    <property type="match status" value="1"/>
</dbReference>
<feature type="domain" description="J" evidence="3">
    <location>
        <begin position="17"/>
        <end position="81"/>
    </location>
</feature>
<dbReference type="InterPro" id="IPR018253">
    <property type="entry name" value="DnaJ_domain_CS"/>
</dbReference>
<evidence type="ECO:0000256" key="2">
    <source>
        <dbReference type="SAM" id="MobiDB-lite"/>
    </source>
</evidence>
<evidence type="ECO:0000313" key="5">
    <source>
        <dbReference type="Proteomes" id="UP000539032"/>
    </source>
</evidence>
<dbReference type="PANTHER" id="PTHR24078:SF553">
    <property type="entry name" value="DNAJ HOMOLOG SUBFAMILY B MEMBER 5"/>
    <property type="match status" value="1"/>
</dbReference>
<dbReference type="GO" id="GO:0051082">
    <property type="term" value="F:unfolded protein binding"/>
    <property type="evidence" value="ECO:0007669"/>
    <property type="project" value="InterPro"/>
</dbReference>
<dbReference type="AlphaFoldDB" id="A0A7L4HM00"/>
<sequence>FRNKYSAPGSVAVMGKDYYKILGIQFGANEDEIKKAYRKMALKYHPDKNKDPNAEEKFKEIAEAYDVLSDPKKRAVYDQYGEEGLKTGGGSSGGSGNTFHYRGAQRPACAWFWRCSASKHIDGGRSSFASPQPAGDPAKHLLLAHSGRRTFCSQKSSSLEETLPKRRPCAHELCKEADPALLFSVHRSPPASSGMGPSAVSLAQSPGSAAETTAIGPEPVASMRRNVSSGACHWRLFSGDGGAEHPPIDPRNGQSHPPPLPLQGNPLGCLPPLTACLLLSPQALCGCTVNIPTIDGRVIPLPCNDIIKPGTVKRLRGEGLPFPKAPSQRGDLIVEFKIRFPDRIAPQTRQILKQHLPCS</sequence>
<keyword evidence="5" id="KW-1185">Reference proteome</keyword>
<dbReference type="CDD" id="cd06257">
    <property type="entry name" value="DnaJ"/>
    <property type="match status" value="1"/>
</dbReference>
<dbReference type="SUPFAM" id="SSF46565">
    <property type="entry name" value="Chaperone J-domain"/>
    <property type="match status" value="1"/>
</dbReference>
<dbReference type="InterPro" id="IPR008971">
    <property type="entry name" value="HSP40/DnaJ_pept-bd"/>
</dbReference>
<keyword evidence="1" id="KW-0143">Chaperone</keyword>
<evidence type="ECO:0000259" key="3">
    <source>
        <dbReference type="PROSITE" id="PS50076"/>
    </source>
</evidence>
<dbReference type="GO" id="GO:0006457">
    <property type="term" value="P:protein folding"/>
    <property type="evidence" value="ECO:0007669"/>
    <property type="project" value="InterPro"/>
</dbReference>
<dbReference type="PANTHER" id="PTHR24078">
    <property type="entry name" value="DNAJ HOMOLOG SUBFAMILY C MEMBER"/>
    <property type="match status" value="1"/>
</dbReference>
<comment type="caution">
    <text evidence="4">The sequence shown here is derived from an EMBL/GenBank/DDBJ whole genome shotgun (WGS) entry which is preliminary data.</text>
</comment>
<dbReference type="GO" id="GO:0051087">
    <property type="term" value="F:protein-folding chaperone binding"/>
    <property type="evidence" value="ECO:0007669"/>
    <property type="project" value="TreeGrafter"/>
</dbReference>
<organism evidence="4 5">
    <name type="scientific">Scopus umbretta</name>
    <name type="common">Hammerkop</name>
    <dbReference type="NCBI Taxonomy" id="33581"/>
    <lineage>
        <taxon>Eukaryota</taxon>
        <taxon>Metazoa</taxon>
        <taxon>Chordata</taxon>
        <taxon>Craniata</taxon>
        <taxon>Vertebrata</taxon>
        <taxon>Euteleostomi</taxon>
        <taxon>Archelosauria</taxon>
        <taxon>Archosauria</taxon>
        <taxon>Dinosauria</taxon>
        <taxon>Saurischia</taxon>
        <taxon>Theropoda</taxon>
        <taxon>Coelurosauria</taxon>
        <taxon>Aves</taxon>
        <taxon>Neognathae</taxon>
        <taxon>Neoaves</taxon>
        <taxon>Aequornithes</taxon>
        <taxon>Pelecaniformes</taxon>
        <taxon>Scopidae</taxon>
        <taxon>Scopus</taxon>
    </lineage>
</organism>
<dbReference type="OrthoDB" id="10256793at2759"/>
<dbReference type="InterPro" id="IPR001623">
    <property type="entry name" value="DnaJ_domain"/>
</dbReference>
<dbReference type="EMBL" id="VZTL01016544">
    <property type="protein sequence ID" value="NXX54488.1"/>
    <property type="molecule type" value="Genomic_DNA"/>
</dbReference>
<reference evidence="4 5" key="1">
    <citation type="submission" date="2020-02" db="EMBL/GenBank/DDBJ databases">
        <title>Bird 10,000 Genomes (B10K) Project - Family phase.</title>
        <authorList>
            <person name="Zhang G."/>
        </authorList>
    </citation>
    <scope>NUCLEOTIDE SEQUENCE [LARGE SCALE GENOMIC DNA]</scope>
    <source>
        <strain evidence="4">B10K-DU-002-70</strain>
        <tissue evidence="4">Muscle</tissue>
    </source>
</reference>
<protein>
    <submittedName>
        <fullName evidence="4">DNJB5 protein</fullName>
    </submittedName>
</protein>
<evidence type="ECO:0000313" key="4">
    <source>
        <dbReference type="EMBL" id="NXX54488.1"/>
    </source>
</evidence>
<dbReference type="PROSITE" id="PS50076">
    <property type="entry name" value="DNAJ_2"/>
    <property type="match status" value="1"/>
</dbReference>
<feature type="non-terminal residue" evidence="4">
    <location>
        <position position="1"/>
    </location>
</feature>
<dbReference type="InterPro" id="IPR036869">
    <property type="entry name" value="J_dom_sf"/>
</dbReference>
<dbReference type="PROSITE" id="PS00636">
    <property type="entry name" value="DNAJ_1"/>
    <property type="match status" value="1"/>
</dbReference>
<dbReference type="FunFam" id="1.10.287.110:FF:000175">
    <property type="entry name" value="GM22099"/>
    <property type="match status" value="1"/>
</dbReference>
<evidence type="ECO:0000256" key="1">
    <source>
        <dbReference type="ARBA" id="ARBA00023186"/>
    </source>
</evidence>
<proteinExistence type="predicted"/>
<dbReference type="SUPFAM" id="SSF49493">
    <property type="entry name" value="HSP40/DnaJ peptide-binding domain"/>
    <property type="match status" value="1"/>
</dbReference>
<gene>
    <name evidence="4" type="primary">Dnajb5_0</name>
    <name evidence="4" type="ORF">SCOUMB_R04398</name>
</gene>
<dbReference type="Proteomes" id="UP000539032">
    <property type="component" value="Unassembled WGS sequence"/>
</dbReference>
<dbReference type="PRINTS" id="PR00625">
    <property type="entry name" value="JDOMAIN"/>
</dbReference>
<feature type="compositionally biased region" description="Polar residues" evidence="2">
    <location>
        <begin position="202"/>
        <end position="211"/>
    </location>
</feature>
<accession>A0A7L4HM00</accession>
<dbReference type="InterPro" id="IPR051339">
    <property type="entry name" value="DnaJ_subfamily_B"/>
</dbReference>
<dbReference type="SMART" id="SM00271">
    <property type="entry name" value="DnaJ"/>
    <property type="match status" value="1"/>
</dbReference>
<dbReference type="Gene3D" id="1.10.287.110">
    <property type="entry name" value="DnaJ domain"/>
    <property type="match status" value="1"/>
</dbReference>